<protein>
    <submittedName>
        <fullName evidence="1">Uncharacterized protein</fullName>
    </submittedName>
</protein>
<evidence type="ECO:0000313" key="1">
    <source>
        <dbReference type="EMBL" id="POH84366.1"/>
    </source>
</evidence>
<reference evidence="1 2" key="1">
    <citation type="submission" date="2018-01" db="EMBL/GenBank/DDBJ databases">
        <title>Denitrification phenotypes of diverse strains of Pseudomonas stutzeri.</title>
        <authorList>
            <person name="Milligan D.A."/>
            <person name="Bergaust L."/>
            <person name="Bakken L.R."/>
            <person name="Frostegard A."/>
        </authorList>
    </citation>
    <scope>NUCLEOTIDE SEQUENCE [LARGE SCALE GENOMIC DNA]</scope>
    <source>
        <strain evidence="1 2">24a13</strain>
    </source>
</reference>
<dbReference type="AlphaFoldDB" id="A0A2S4ASC5"/>
<comment type="caution">
    <text evidence="1">The sequence shown here is derived from an EMBL/GenBank/DDBJ whole genome shotgun (WGS) entry which is preliminary data.</text>
</comment>
<evidence type="ECO:0000313" key="2">
    <source>
        <dbReference type="Proteomes" id="UP000237068"/>
    </source>
</evidence>
<dbReference type="EMBL" id="PPXG01000002">
    <property type="protein sequence ID" value="POH84366.1"/>
    <property type="molecule type" value="Genomic_DNA"/>
</dbReference>
<accession>A0A2S4ASC5</accession>
<sequence>MKNIQVFDGARNAVYDISSATDDEFDLIFPAGEDVAFIDEVYERQNASELNSAFERIWARRIPKKEALDIHGLLFYELEEKKQFYPTRRDEEAQNPDGTHLR</sequence>
<dbReference type="OrthoDB" id="8761919at2"/>
<dbReference type="RefSeq" id="WP_103455519.1">
    <property type="nucleotide sequence ID" value="NZ_JAMOHQ010000032.1"/>
</dbReference>
<name>A0A2S4ASC5_STUST</name>
<gene>
    <name evidence="1" type="ORF">CXK91_07420</name>
</gene>
<organism evidence="1 2">
    <name type="scientific">Stutzerimonas stutzeri</name>
    <name type="common">Pseudomonas stutzeri</name>
    <dbReference type="NCBI Taxonomy" id="316"/>
    <lineage>
        <taxon>Bacteria</taxon>
        <taxon>Pseudomonadati</taxon>
        <taxon>Pseudomonadota</taxon>
        <taxon>Gammaproteobacteria</taxon>
        <taxon>Pseudomonadales</taxon>
        <taxon>Pseudomonadaceae</taxon>
        <taxon>Stutzerimonas</taxon>
    </lineage>
</organism>
<dbReference type="Proteomes" id="UP000237068">
    <property type="component" value="Unassembled WGS sequence"/>
</dbReference>
<proteinExistence type="predicted"/>